<name>A0A5C5YXK4_9BACT</name>
<proteinExistence type="predicted"/>
<sequence length="285" mass="30480" precursor="true">MKRRLCLSLVAAVATFAMAGSVTQAAEVVAFWGFANDYDFDPTPPALAPTKMDFAADFDNTASGNANMQAFIGDGANFDLNGGGGKIGYTSPTSGVVYSPTRTLKWDDLKGGGSDFDIGGISLFDVDRKDGNPVTVGDDFGNDALMYITVDGTGFEDLEFRFDIEATPTSLPPSFDVFYRTGGSGTWFRELSQNNIPLVFQDYDPVDLDNQFGQSGEIELSSSLDNQAMIELIIADFASGAGNSEMEIDNFELVGTPIAVPEPSFVALLLGATGCGLVSRRRRKK</sequence>
<dbReference type="OrthoDB" id="267451at2"/>
<dbReference type="InterPro" id="IPR013424">
    <property type="entry name" value="Ice-binding_C"/>
</dbReference>
<organism evidence="2 3">
    <name type="scientific">Novipirellula herctigrandis</name>
    <dbReference type="NCBI Taxonomy" id="2527986"/>
    <lineage>
        <taxon>Bacteria</taxon>
        <taxon>Pseudomonadati</taxon>
        <taxon>Planctomycetota</taxon>
        <taxon>Planctomycetia</taxon>
        <taxon>Pirellulales</taxon>
        <taxon>Pirellulaceae</taxon>
        <taxon>Novipirellula</taxon>
    </lineage>
</organism>
<reference evidence="2 3" key="1">
    <citation type="submission" date="2019-02" db="EMBL/GenBank/DDBJ databases">
        <title>Deep-cultivation of Planctomycetes and their phenomic and genomic characterization uncovers novel biology.</title>
        <authorList>
            <person name="Wiegand S."/>
            <person name="Jogler M."/>
            <person name="Boedeker C."/>
            <person name="Pinto D."/>
            <person name="Vollmers J."/>
            <person name="Rivas-Marin E."/>
            <person name="Kohn T."/>
            <person name="Peeters S.H."/>
            <person name="Heuer A."/>
            <person name="Rast P."/>
            <person name="Oberbeckmann S."/>
            <person name="Bunk B."/>
            <person name="Jeske O."/>
            <person name="Meyerdierks A."/>
            <person name="Storesund J.E."/>
            <person name="Kallscheuer N."/>
            <person name="Luecker S."/>
            <person name="Lage O.M."/>
            <person name="Pohl T."/>
            <person name="Merkel B.J."/>
            <person name="Hornburger P."/>
            <person name="Mueller R.-W."/>
            <person name="Bruemmer F."/>
            <person name="Labrenz M."/>
            <person name="Spormann A.M."/>
            <person name="Op Den Camp H."/>
            <person name="Overmann J."/>
            <person name="Amann R."/>
            <person name="Jetten M.S.M."/>
            <person name="Mascher T."/>
            <person name="Medema M.H."/>
            <person name="Devos D.P."/>
            <person name="Kaster A.-K."/>
            <person name="Ovreas L."/>
            <person name="Rohde M."/>
            <person name="Galperin M.Y."/>
            <person name="Jogler C."/>
        </authorList>
    </citation>
    <scope>NUCLEOTIDE SEQUENCE [LARGE SCALE GENOMIC DNA]</scope>
    <source>
        <strain evidence="2 3">CA13</strain>
    </source>
</reference>
<dbReference type="EMBL" id="SJPJ01000001">
    <property type="protein sequence ID" value="TWT79799.1"/>
    <property type="molecule type" value="Genomic_DNA"/>
</dbReference>
<evidence type="ECO:0000313" key="2">
    <source>
        <dbReference type="EMBL" id="TWT79799.1"/>
    </source>
</evidence>
<evidence type="ECO:0008006" key="4">
    <source>
        <dbReference type="Google" id="ProtNLM"/>
    </source>
</evidence>
<keyword evidence="3" id="KW-1185">Reference proteome</keyword>
<dbReference type="RefSeq" id="WP_146394939.1">
    <property type="nucleotide sequence ID" value="NZ_SJPJ01000001.1"/>
</dbReference>
<evidence type="ECO:0000256" key="1">
    <source>
        <dbReference type="SAM" id="SignalP"/>
    </source>
</evidence>
<dbReference type="Proteomes" id="UP000315010">
    <property type="component" value="Unassembled WGS sequence"/>
</dbReference>
<feature type="chain" id="PRO_5022960502" description="PEP-CTERM protein-sorting domain-containing protein" evidence="1">
    <location>
        <begin position="20"/>
        <end position="285"/>
    </location>
</feature>
<keyword evidence="1" id="KW-0732">Signal</keyword>
<gene>
    <name evidence="2" type="ORF">CA13_12060</name>
</gene>
<evidence type="ECO:0000313" key="3">
    <source>
        <dbReference type="Proteomes" id="UP000315010"/>
    </source>
</evidence>
<comment type="caution">
    <text evidence="2">The sequence shown here is derived from an EMBL/GenBank/DDBJ whole genome shotgun (WGS) entry which is preliminary data.</text>
</comment>
<dbReference type="NCBIfam" id="TIGR02595">
    <property type="entry name" value="PEP_CTERM"/>
    <property type="match status" value="1"/>
</dbReference>
<protein>
    <recommendedName>
        <fullName evidence="4">PEP-CTERM protein-sorting domain-containing protein</fullName>
    </recommendedName>
</protein>
<feature type="signal peptide" evidence="1">
    <location>
        <begin position="1"/>
        <end position="19"/>
    </location>
</feature>
<accession>A0A5C5YXK4</accession>
<dbReference type="AlphaFoldDB" id="A0A5C5YXK4"/>